<dbReference type="CDD" id="cd13690">
    <property type="entry name" value="PBP2_GluB"/>
    <property type="match status" value="1"/>
</dbReference>
<feature type="signal peptide" evidence="5">
    <location>
        <begin position="1"/>
        <end position="23"/>
    </location>
</feature>
<reference evidence="7 8" key="1">
    <citation type="submission" date="2019-06" db="EMBL/GenBank/DDBJ databases">
        <title>Sequencing the genomes of 1000 actinobacteria strains.</title>
        <authorList>
            <person name="Klenk H.-P."/>
        </authorList>
    </citation>
    <scope>NUCLEOTIDE SEQUENCE [LARGE SCALE GENOMIC DNA]</scope>
    <source>
        <strain evidence="7 8">DSM 18935</strain>
    </source>
</reference>
<dbReference type="InterPro" id="IPR051455">
    <property type="entry name" value="Bact_solute-bind_prot3"/>
</dbReference>
<dbReference type="SUPFAM" id="SSF53850">
    <property type="entry name" value="Periplasmic binding protein-like II"/>
    <property type="match status" value="1"/>
</dbReference>
<dbReference type="PANTHER" id="PTHR30085:SF6">
    <property type="entry name" value="ABC TRANSPORTER GLUTAMINE-BINDING PROTEIN GLNH"/>
    <property type="match status" value="1"/>
</dbReference>
<keyword evidence="3 5" id="KW-0732">Signal</keyword>
<dbReference type="PANTHER" id="PTHR30085">
    <property type="entry name" value="AMINO ACID ABC TRANSPORTER PERMEASE"/>
    <property type="match status" value="1"/>
</dbReference>
<dbReference type="EMBL" id="VIUW01000002">
    <property type="protein sequence ID" value="TWD15849.1"/>
    <property type="molecule type" value="Genomic_DNA"/>
</dbReference>
<comment type="similarity">
    <text evidence="1 4">Belongs to the bacterial solute-binding protein 3 family.</text>
</comment>
<dbReference type="PROSITE" id="PS51257">
    <property type="entry name" value="PROKAR_LIPOPROTEIN"/>
    <property type="match status" value="1"/>
</dbReference>
<dbReference type="OrthoDB" id="9807888at2"/>
<dbReference type="SMART" id="SM00062">
    <property type="entry name" value="PBPb"/>
    <property type="match status" value="1"/>
</dbReference>
<dbReference type="GO" id="GO:0006865">
    <property type="term" value="P:amino acid transport"/>
    <property type="evidence" value="ECO:0007669"/>
    <property type="project" value="TreeGrafter"/>
</dbReference>
<sequence length="279" mass="29687">MKQQRILALSSAAVLALGLSACGGDSESEGGSGGDGGGSGDTVKVGIKFDQPGLGFQEGGEYSGFDVDVANYVAEEMGKEVEFVQAPSPQRETLIETGQVDMIFATYSITDERKEKVSFAGPYFIAGQDLLVTSDSDISGVDDLDGKRLCSVSGSTSAKNVQEEVPGVQLREFDTYSECLDGLVNGQLDALTTDNTILAGYAAQEQYKGKLEVVGNTFSEERYGVGIKKGDTEMCQQINEALTKMVDDGEWQKAVDANFGPANFEVDTEVNPPEQDECS</sequence>
<dbReference type="PROSITE" id="PS01039">
    <property type="entry name" value="SBP_BACTERIAL_3"/>
    <property type="match status" value="1"/>
</dbReference>
<keyword evidence="2" id="KW-0813">Transport</keyword>
<evidence type="ECO:0000256" key="1">
    <source>
        <dbReference type="ARBA" id="ARBA00010333"/>
    </source>
</evidence>
<gene>
    <name evidence="7" type="ORF">FB557_1382</name>
</gene>
<name>A0A560WDV5_9MICO</name>
<comment type="caution">
    <text evidence="7">The sequence shown here is derived from an EMBL/GenBank/DDBJ whole genome shotgun (WGS) entry which is preliminary data.</text>
</comment>
<evidence type="ECO:0000256" key="3">
    <source>
        <dbReference type="ARBA" id="ARBA00022729"/>
    </source>
</evidence>
<evidence type="ECO:0000313" key="8">
    <source>
        <dbReference type="Proteomes" id="UP000315628"/>
    </source>
</evidence>
<feature type="chain" id="PRO_5039094459" evidence="5">
    <location>
        <begin position="24"/>
        <end position="279"/>
    </location>
</feature>
<dbReference type="Pfam" id="PF00497">
    <property type="entry name" value="SBP_bac_3"/>
    <property type="match status" value="1"/>
</dbReference>
<dbReference type="RefSeq" id="WP_144856855.1">
    <property type="nucleotide sequence ID" value="NZ_BAAAYT010000001.1"/>
</dbReference>
<dbReference type="Proteomes" id="UP000315628">
    <property type="component" value="Unassembled WGS sequence"/>
</dbReference>
<evidence type="ECO:0000259" key="6">
    <source>
        <dbReference type="SMART" id="SM00062"/>
    </source>
</evidence>
<dbReference type="GO" id="GO:0005576">
    <property type="term" value="C:extracellular region"/>
    <property type="evidence" value="ECO:0007669"/>
    <property type="project" value="TreeGrafter"/>
</dbReference>
<organism evidence="7 8">
    <name type="scientific">Marihabitans asiaticum</name>
    <dbReference type="NCBI Taxonomy" id="415218"/>
    <lineage>
        <taxon>Bacteria</taxon>
        <taxon>Bacillati</taxon>
        <taxon>Actinomycetota</taxon>
        <taxon>Actinomycetes</taxon>
        <taxon>Micrococcales</taxon>
        <taxon>Intrasporangiaceae</taxon>
        <taxon>Marihabitans</taxon>
    </lineage>
</organism>
<evidence type="ECO:0000313" key="7">
    <source>
        <dbReference type="EMBL" id="TWD15849.1"/>
    </source>
</evidence>
<evidence type="ECO:0000256" key="5">
    <source>
        <dbReference type="SAM" id="SignalP"/>
    </source>
</evidence>
<keyword evidence="8" id="KW-1185">Reference proteome</keyword>
<dbReference type="GO" id="GO:0030288">
    <property type="term" value="C:outer membrane-bounded periplasmic space"/>
    <property type="evidence" value="ECO:0007669"/>
    <property type="project" value="TreeGrafter"/>
</dbReference>
<protein>
    <submittedName>
        <fullName evidence="7">Glutamate transport system substrate-binding protein</fullName>
    </submittedName>
</protein>
<proteinExistence type="inferred from homology"/>
<dbReference type="InterPro" id="IPR001638">
    <property type="entry name" value="Solute-binding_3/MltF_N"/>
</dbReference>
<evidence type="ECO:0000256" key="2">
    <source>
        <dbReference type="ARBA" id="ARBA00022448"/>
    </source>
</evidence>
<feature type="domain" description="Solute-binding protein family 3/N-terminal" evidence="6">
    <location>
        <begin position="42"/>
        <end position="262"/>
    </location>
</feature>
<dbReference type="Gene3D" id="3.40.190.10">
    <property type="entry name" value="Periplasmic binding protein-like II"/>
    <property type="match status" value="2"/>
</dbReference>
<accession>A0A560WDV5</accession>
<dbReference type="InterPro" id="IPR018313">
    <property type="entry name" value="SBP_3_CS"/>
</dbReference>
<dbReference type="AlphaFoldDB" id="A0A560WDV5"/>
<evidence type="ECO:0000256" key="4">
    <source>
        <dbReference type="RuleBase" id="RU003744"/>
    </source>
</evidence>